<reference evidence="1 2" key="1">
    <citation type="journal article" date="2024" name="BMC Genomics">
        <title>De novo assembly and annotation of Popillia japonica's genome with initial clues to its potential as an invasive pest.</title>
        <authorList>
            <person name="Cucini C."/>
            <person name="Boschi S."/>
            <person name="Funari R."/>
            <person name="Cardaioli E."/>
            <person name="Iannotti N."/>
            <person name="Marturano G."/>
            <person name="Paoli F."/>
            <person name="Bruttini M."/>
            <person name="Carapelli A."/>
            <person name="Frati F."/>
            <person name="Nardi F."/>
        </authorList>
    </citation>
    <scope>NUCLEOTIDE SEQUENCE [LARGE SCALE GENOMIC DNA]</scope>
    <source>
        <strain evidence="1">DMR45628</strain>
    </source>
</reference>
<protein>
    <submittedName>
        <fullName evidence="1">Uncharacterized protein</fullName>
    </submittedName>
</protein>
<name>A0AAW1MZ21_POPJA</name>
<keyword evidence="2" id="KW-1185">Reference proteome</keyword>
<gene>
    <name evidence="1" type="ORF">QE152_g3844</name>
</gene>
<dbReference type="AlphaFoldDB" id="A0AAW1MZ21"/>
<evidence type="ECO:0000313" key="1">
    <source>
        <dbReference type="EMBL" id="KAK9752888.1"/>
    </source>
</evidence>
<evidence type="ECO:0000313" key="2">
    <source>
        <dbReference type="Proteomes" id="UP001458880"/>
    </source>
</evidence>
<organism evidence="1 2">
    <name type="scientific">Popillia japonica</name>
    <name type="common">Japanese beetle</name>
    <dbReference type="NCBI Taxonomy" id="7064"/>
    <lineage>
        <taxon>Eukaryota</taxon>
        <taxon>Metazoa</taxon>
        <taxon>Ecdysozoa</taxon>
        <taxon>Arthropoda</taxon>
        <taxon>Hexapoda</taxon>
        <taxon>Insecta</taxon>
        <taxon>Pterygota</taxon>
        <taxon>Neoptera</taxon>
        <taxon>Endopterygota</taxon>
        <taxon>Coleoptera</taxon>
        <taxon>Polyphaga</taxon>
        <taxon>Scarabaeiformia</taxon>
        <taxon>Scarabaeidae</taxon>
        <taxon>Rutelinae</taxon>
        <taxon>Popillia</taxon>
    </lineage>
</organism>
<proteinExistence type="predicted"/>
<accession>A0AAW1MZ21</accession>
<sequence>MGLRGALSRLDSHDVRLNGKDLAVPMLPNCRPKKRKVLTSSRAGKNLPWTLKMGFVRKRNSPITVVAWIVVVDLYATLTEDAADGVDGVRDVHLLVLQQEQVVGQCNDCNPRVGAMAPPGSYIEVVGRLITEKHKNYLSCVLIYRKTEIESLVT</sequence>
<dbReference type="EMBL" id="JASPKY010000017">
    <property type="protein sequence ID" value="KAK9752888.1"/>
    <property type="molecule type" value="Genomic_DNA"/>
</dbReference>
<dbReference type="Proteomes" id="UP001458880">
    <property type="component" value="Unassembled WGS sequence"/>
</dbReference>
<comment type="caution">
    <text evidence="1">The sequence shown here is derived from an EMBL/GenBank/DDBJ whole genome shotgun (WGS) entry which is preliminary data.</text>
</comment>